<proteinExistence type="predicted"/>
<gene>
    <name evidence="1" type="ORF">JZ751_001565</name>
</gene>
<organism evidence="1 2">
    <name type="scientific">Albula glossodonta</name>
    <name type="common">roundjaw bonefish</name>
    <dbReference type="NCBI Taxonomy" id="121402"/>
    <lineage>
        <taxon>Eukaryota</taxon>
        <taxon>Metazoa</taxon>
        <taxon>Chordata</taxon>
        <taxon>Craniata</taxon>
        <taxon>Vertebrata</taxon>
        <taxon>Euteleostomi</taxon>
        <taxon>Actinopterygii</taxon>
        <taxon>Neopterygii</taxon>
        <taxon>Teleostei</taxon>
        <taxon>Albuliformes</taxon>
        <taxon>Albulidae</taxon>
        <taxon>Albula</taxon>
    </lineage>
</organism>
<accession>A0A8T2PTR7</accession>
<comment type="caution">
    <text evidence="1">The sequence shown here is derived from an EMBL/GenBank/DDBJ whole genome shotgun (WGS) entry which is preliminary data.</text>
</comment>
<reference evidence="1" key="1">
    <citation type="thesis" date="2021" institute="BYU ScholarsArchive" country="Provo, UT, USA">
        <title>Applications of and Algorithms for Genome Assembly and Genomic Analyses with an Emphasis on Marine Teleosts.</title>
        <authorList>
            <person name="Pickett B.D."/>
        </authorList>
    </citation>
    <scope>NUCLEOTIDE SEQUENCE</scope>
    <source>
        <strain evidence="1">HI-2016</strain>
    </source>
</reference>
<protein>
    <submittedName>
        <fullName evidence="1">Uncharacterized protein</fullName>
    </submittedName>
</protein>
<dbReference type="EMBL" id="JAFBMS010000002">
    <property type="protein sequence ID" value="KAG9354852.1"/>
    <property type="molecule type" value="Genomic_DNA"/>
</dbReference>
<dbReference type="AlphaFoldDB" id="A0A8T2PTR7"/>
<dbReference type="Proteomes" id="UP000824540">
    <property type="component" value="Unassembled WGS sequence"/>
</dbReference>
<name>A0A8T2PTR7_9TELE</name>
<evidence type="ECO:0000313" key="1">
    <source>
        <dbReference type="EMBL" id="KAG9354852.1"/>
    </source>
</evidence>
<sequence>MPSPFLYHRPPPLSAMLYWDRALKDQCGICGPVVPLSPCQATRMRVTSSLGSVVIRQICRAPFGCCPQHDLDYAHGLCGHSLSGLDYTNGLVIAGSGEKVSHVQQG</sequence>
<evidence type="ECO:0000313" key="2">
    <source>
        <dbReference type="Proteomes" id="UP000824540"/>
    </source>
</evidence>
<keyword evidence="2" id="KW-1185">Reference proteome</keyword>